<dbReference type="EMBL" id="CP069109">
    <property type="protein sequence ID" value="QSS58201.1"/>
    <property type="molecule type" value="Genomic_DNA"/>
</dbReference>
<dbReference type="Proteomes" id="UP000663671">
    <property type="component" value="Chromosome 2"/>
</dbReference>
<feature type="region of interest" description="Disordered" evidence="1">
    <location>
        <begin position="1"/>
        <end position="93"/>
    </location>
</feature>
<evidence type="ECO:0000256" key="1">
    <source>
        <dbReference type="SAM" id="MobiDB-lite"/>
    </source>
</evidence>
<organism evidence="2 3">
    <name type="scientific">Ajellomyces capsulatus</name>
    <name type="common">Darling's disease fungus</name>
    <name type="synonym">Histoplasma capsulatum</name>
    <dbReference type="NCBI Taxonomy" id="5037"/>
    <lineage>
        <taxon>Eukaryota</taxon>
        <taxon>Fungi</taxon>
        <taxon>Dikarya</taxon>
        <taxon>Ascomycota</taxon>
        <taxon>Pezizomycotina</taxon>
        <taxon>Eurotiomycetes</taxon>
        <taxon>Eurotiomycetidae</taxon>
        <taxon>Onygenales</taxon>
        <taxon>Ajellomycetaceae</taxon>
        <taxon>Histoplasma</taxon>
    </lineage>
</organism>
<reference evidence="2" key="1">
    <citation type="submission" date="2021-01" db="EMBL/GenBank/DDBJ databases">
        <title>Chromosome-level genome assembly of a human fungal pathogen reveals clustering of transcriptionally co-regulated genes.</title>
        <authorList>
            <person name="Voorhies M."/>
            <person name="Cohen S."/>
            <person name="Shea T.P."/>
            <person name="Petrus S."/>
            <person name="Munoz J.F."/>
            <person name="Poplawski S."/>
            <person name="Goldman W.E."/>
            <person name="Michael T."/>
            <person name="Cuomo C.A."/>
            <person name="Sil A."/>
            <person name="Beyhan S."/>
        </authorList>
    </citation>
    <scope>NUCLEOTIDE SEQUENCE</scope>
    <source>
        <strain evidence="2">WU24</strain>
    </source>
</reference>
<evidence type="ECO:0000313" key="2">
    <source>
        <dbReference type="EMBL" id="QSS58201.1"/>
    </source>
</evidence>
<feature type="compositionally biased region" description="Basic and acidic residues" evidence="1">
    <location>
        <begin position="20"/>
        <end position="31"/>
    </location>
</feature>
<gene>
    <name evidence="2" type="ORF">I7I51_07624</name>
</gene>
<dbReference type="VEuPathDB" id="FungiDB:I7I51_07624"/>
<name>A0A8A1LWP4_AJECA</name>
<sequence>MHPQPQTDRFTLRSAASAKDLSEKRKTDYSVRRRHMQVSRSSFRGAGVSRTSTPEAGKTSVRRRLRDMQRAGSVHNDMRHDDDSPDYAKGDGGVGHTCKRGRVGGGIQALLFNGRSLANHRINTDSSPGTEAQHCRYETGGVTRRLCEVCADADGLVVYGVHVSNQQSRLSK</sequence>
<accession>A0A8A1LWP4</accession>
<dbReference type="AlphaFoldDB" id="A0A8A1LWP4"/>
<feature type="compositionally biased region" description="Basic and acidic residues" evidence="1">
    <location>
        <begin position="76"/>
        <end position="89"/>
    </location>
</feature>
<evidence type="ECO:0000313" key="3">
    <source>
        <dbReference type="Proteomes" id="UP000663671"/>
    </source>
</evidence>
<proteinExistence type="predicted"/>
<protein>
    <submittedName>
        <fullName evidence="2">Uncharacterized protein</fullName>
    </submittedName>
</protein>